<evidence type="ECO:0000313" key="2">
    <source>
        <dbReference type="Proteomes" id="UP000396862"/>
    </source>
</evidence>
<keyword evidence="2" id="KW-1185">Reference proteome</keyword>
<gene>
    <name evidence="1" type="ORF">JCM18694_09130</name>
</gene>
<dbReference type="Proteomes" id="UP000396862">
    <property type="component" value="Unassembled WGS sequence"/>
</dbReference>
<sequence length="51" mass="5617">MVATTLTRKKMKKHGDTTLAIHNAGESAKKEVVTLNELIGIRTTKCLETPH</sequence>
<proteinExistence type="predicted"/>
<evidence type="ECO:0000313" key="1">
    <source>
        <dbReference type="EMBL" id="GET20667.1"/>
    </source>
</evidence>
<protein>
    <submittedName>
        <fullName evidence="1">Uncharacterized protein</fullName>
    </submittedName>
</protein>
<organism evidence="1 2">
    <name type="scientific">Prolixibacter denitrificans</name>
    <dbReference type="NCBI Taxonomy" id="1541063"/>
    <lineage>
        <taxon>Bacteria</taxon>
        <taxon>Pseudomonadati</taxon>
        <taxon>Bacteroidota</taxon>
        <taxon>Bacteroidia</taxon>
        <taxon>Marinilabiliales</taxon>
        <taxon>Prolixibacteraceae</taxon>
        <taxon>Prolixibacter</taxon>
    </lineage>
</organism>
<comment type="caution">
    <text evidence="1">The sequence shown here is derived from an EMBL/GenBank/DDBJ whole genome shotgun (WGS) entry which is preliminary data.</text>
</comment>
<dbReference type="EMBL" id="BLAU01000001">
    <property type="protein sequence ID" value="GET20667.1"/>
    <property type="molecule type" value="Genomic_DNA"/>
</dbReference>
<accession>A0ABQ0ZH53</accession>
<name>A0ABQ0ZH53_9BACT</name>
<reference evidence="1 2" key="1">
    <citation type="submission" date="2019-10" db="EMBL/GenBank/DDBJ databases">
        <title>Prolixibacter strains distinguished by the presence of nitrate reductase genes were adept at nitrate-dependent anaerobic corrosion of metallic iron and carbon steel.</title>
        <authorList>
            <person name="Iino T."/>
            <person name="Shono N."/>
            <person name="Ito K."/>
            <person name="Nakamura R."/>
            <person name="Sueoka K."/>
            <person name="Harayama S."/>
            <person name="Ohkuma M."/>
        </authorList>
    </citation>
    <scope>NUCLEOTIDE SEQUENCE [LARGE SCALE GENOMIC DNA]</scope>
    <source>
        <strain evidence="1 2">MIC1-1</strain>
    </source>
</reference>